<sequence length="145" mass="15561">MKIFENISMLQVFGFIAGALVLRKILNTKVAIVSKTNDSLAEPASVVASSEDTKPVETVETVKDALAITTKNVAVGYDDTLFNPVESHSTTDVMGTVKIANGEEVPVYANNRELNLTGSTINTSSDNSNALVETPVVYTNQFFNS</sequence>
<dbReference type="AlphaFoldDB" id="A0A495SFA6"/>
<dbReference type="Proteomes" id="UP000272428">
    <property type="component" value="Unassembled WGS sequence"/>
</dbReference>
<reference evidence="1 2" key="1">
    <citation type="submission" date="2018-10" db="EMBL/GenBank/DDBJ databases">
        <title>Genomic Encyclopedia of Archaeal and Bacterial Type Strains, Phase II (KMG-II): from individual species to whole genera.</title>
        <authorList>
            <person name="Goeker M."/>
        </authorList>
    </citation>
    <scope>NUCLEOTIDE SEQUENCE [LARGE SCALE GENOMIC DNA]</scope>
    <source>
        <strain evidence="1 2">DSM 14219</strain>
    </source>
</reference>
<dbReference type="RefSeq" id="WP_121461946.1">
    <property type="nucleotide sequence ID" value="NZ_RBXB01000002.1"/>
</dbReference>
<protein>
    <submittedName>
        <fullName evidence="1">Uncharacterized protein</fullName>
    </submittedName>
</protein>
<evidence type="ECO:0000313" key="1">
    <source>
        <dbReference type="EMBL" id="RKS98231.1"/>
    </source>
</evidence>
<proteinExistence type="predicted"/>
<accession>A0A495SFA6</accession>
<keyword evidence="2" id="KW-1185">Reference proteome</keyword>
<comment type="caution">
    <text evidence="1">The sequence shown here is derived from an EMBL/GenBank/DDBJ whole genome shotgun (WGS) entry which is preliminary data.</text>
</comment>
<dbReference type="EMBL" id="RBXB01000002">
    <property type="protein sequence ID" value="RKS98231.1"/>
    <property type="molecule type" value="Genomic_DNA"/>
</dbReference>
<gene>
    <name evidence="1" type="ORF">BCF58_2372</name>
</gene>
<organism evidence="1 2">
    <name type="scientific">Chryseobacterium defluvii</name>
    <dbReference type="NCBI Taxonomy" id="160396"/>
    <lineage>
        <taxon>Bacteria</taxon>
        <taxon>Pseudomonadati</taxon>
        <taxon>Bacteroidota</taxon>
        <taxon>Flavobacteriia</taxon>
        <taxon>Flavobacteriales</taxon>
        <taxon>Weeksellaceae</taxon>
        <taxon>Chryseobacterium group</taxon>
        <taxon>Chryseobacterium</taxon>
    </lineage>
</organism>
<evidence type="ECO:0000313" key="2">
    <source>
        <dbReference type="Proteomes" id="UP000272428"/>
    </source>
</evidence>
<name>A0A495SFA6_9FLAO</name>